<gene>
    <name evidence="3" type="ORF">BJ554DRAFT_1224</name>
</gene>
<keyword evidence="2" id="KW-0472">Membrane</keyword>
<dbReference type="AntiFam" id="ANF00149">
    <property type="entry name" value="Shadow ORF (opposite cshA)"/>
</dbReference>
<protein>
    <submittedName>
        <fullName evidence="3">Uncharacterized protein</fullName>
    </submittedName>
</protein>
<feature type="transmembrane region" description="Helical" evidence="2">
    <location>
        <begin position="64"/>
        <end position="82"/>
    </location>
</feature>
<name>A0A8H7ZS65_9FUNG</name>
<keyword evidence="4" id="KW-1185">Reference proteome</keyword>
<evidence type="ECO:0000313" key="3">
    <source>
        <dbReference type="EMBL" id="KAG5458531.1"/>
    </source>
</evidence>
<comment type="caution">
    <text evidence="3">The sequence shown here is derived from an EMBL/GenBank/DDBJ whole genome shotgun (WGS) entry which is preliminary data.</text>
</comment>
<feature type="compositionally biased region" description="Basic and acidic residues" evidence="1">
    <location>
        <begin position="111"/>
        <end position="125"/>
    </location>
</feature>
<evidence type="ECO:0000313" key="4">
    <source>
        <dbReference type="Proteomes" id="UP000673691"/>
    </source>
</evidence>
<feature type="region of interest" description="Disordered" evidence="1">
    <location>
        <begin position="81"/>
        <end position="146"/>
    </location>
</feature>
<reference evidence="3 4" key="1">
    <citation type="journal article" name="Sci. Rep.">
        <title>Genome-scale phylogenetic analyses confirm Olpidium as the closest living zoosporic fungus to the non-flagellated, terrestrial fungi.</title>
        <authorList>
            <person name="Chang Y."/>
            <person name="Rochon D."/>
            <person name="Sekimoto S."/>
            <person name="Wang Y."/>
            <person name="Chovatia M."/>
            <person name="Sandor L."/>
            <person name="Salamov A."/>
            <person name="Grigoriev I.V."/>
            <person name="Stajich J.E."/>
            <person name="Spatafora J.W."/>
        </authorList>
    </citation>
    <scope>NUCLEOTIDE SEQUENCE [LARGE SCALE GENOMIC DNA]</scope>
    <source>
        <strain evidence="3">S191</strain>
    </source>
</reference>
<dbReference type="AlphaFoldDB" id="A0A8H7ZS65"/>
<keyword evidence="2" id="KW-0812">Transmembrane</keyword>
<dbReference type="Proteomes" id="UP000673691">
    <property type="component" value="Unassembled WGS sequence"/>
</dbReference>
<proteinExistence type="predicted"/>
<organism evidence="3 4">
    <name type="scientific">Olpidium bornovanus</name>
    <dbReference type="NCBI Taxonomy" id="278681"/>
    <lineage>
        <taxon>Eukaryota</taxon>
        <taxon>Fungi</taxon>
        <taxon>Fungi incertae sedis</taxon>
        <taxon>Olpidiomycota</taxon>
        <taxon>Olpidiomycotina</taxon>
        <taxon>Olpidiomycetes</taxon>
        <taxon>Olpidiales</taxon>
        <taxon>Olpidiaceae</taxon>
        <taxon>Olpidium</taxon>
    </lineage>
</organism>
<evidence type="ECO:0000256" key="2">
    <source>
        <dbReference type="SAM" id="Phobius"/>
    </source>
</evidence>
<accession>A0A8H7ZS65</accession>
<sequence length="192" mass="20591">MSQAPSSIKSSRRPGVATTMSTPRRNGGQAADGPSGLARLLRLHRQLARRGDDKYRRLRKAAPGLALVGFSGLLAVFLAPGPPDAHEPRQRKRQGFPGARLGDADDVQAGHADRPSAGLDRRRPLEPVAHGQQFRREPGAGKLRHGCKQPAAALDGYLVAPEVLLRLLRGQTRQLGTRLLAGRGVIPVRPGL</sequence>
<keyword evidence="2" id="KW-1133">Transmembrane helix</keyword>
<dbReference type="EMBL" id="JAEFCI010008335">
    <property type="protein sequence ID" value="KAG5458531.1"/>
    <property type="molecule type" value="Genomic_DNA"/>
</dbReference>
<feature type="region of interest" description="Disordered" evidence="1">
    <location>
        <begin position="1"/>
        <end position="37"/>
    </location>
</feature>
<evidence type="ECO:0000256" key="1">
    <source>
        <dbReference type="SAM" id="MobiDB-lite"/>
    </source>
</evidence>